<evidence type="ECO:0000313" key="6">
    <source>
        <dbReference type="EMBL" id="GAG38472.1"/>
    </source>
</evidence>
<evidence type="ECO:0000256" key="3">
    <source>
        <dbReference type="ARBA" id="ARBA00022801"/>
    </source>
</evidence>
<feature type="domain" description="NlpC/P60" evidence="5">
    <location>
        <begin position="1"/>
        <end position="128"/>
    </location>
</feature>
<accession>X0XT51</accession>
<evidence type="ECO:0000259" key="5">
    <source>
        <dbReference type="PROSITE" id="PS51935"/>
    </source>
</evidence>
<organism evidence="6">
    <name type="scientific">marine sediment metagenome</name>
    <dbReference type="NCBI Taxonomy" id="412755"/>
    <lineage>
        <taxon>unclassified sequences</taxon>
        <taxon>metagenomes</taxon>
        <taxon>ecological metagenomes</taxon>
    </lineage>
</organism>
<comment type="similarity">
    <text evidence="1">Belongs to the peptidase C40 family.</text>
</comment>
<comment type="caution">
    <text evidence="6">The sequence shown here is derived from an EMBL/GenBank/DDBJ whole genome shotgun (WGS) entry which is preliminary data.</text>
</comment>
<dbReference type="InterPro" id="IPR038765">
    <property type="entry name" value="Papain-like_cys_pep_sf"/>
</dbReference>
<dbReference type="InterPro" id="IPR000064">
    <property type="entry name" value="NLP_P60_dom"/>
</dbReference>
<proteinExistence type="inferred from homology"/>
<dbReference type="Gene3D" id="3.90.1720.10">
    <property type="entry name" value="endopeptidase domain like (from Nostoc punctiforme)"/>
    <property type="match status" value="1"/>
</dbReference>
<dbReference type="EMBL" id="BARS01040689">
    <property type="protein sequence ID" value="GAG38472.1"/>
    <property type="molecule type" value="Genomic_DNA"/>
</dbReference>
<dbReference type="SUPFAM" id="SSF54001">
    <property type="entry name" value="Cysteine proteinases"/>
    <property type="match status" value="1"/>
</dbReference>
<evidence type="ECO:0000256" key="2">
    <source>
        <dbReference type="ARBA" id="ARBA00022670"/>
    </source>
</evidence>
<dbReference type="PROSITE" id="PS51935">
    <property type="entry name" value="NLPC_P60"/>
    <property type="match status" value="1"/>
</dbReference>
<gene>
    <name evidence="6" type="ORF">S01H1_61993</name>
</gene>
<name>X0XT51_9ZZZZ</name>
<evidence type="ECO:0000256" key="1">
    <source>
        <dbReference type="ARBA" id="ARBA00007074"/>
    </source>
</evidence>
<keyword evidence="3" id="KW-0378">Hydrolase</keyword>
<dbReference type="GO" id="GO:0008234">
    <property type="term" value="F:cysteine-type peptidase activity"/>
    <property type="evidence" value="ECO:0007669"/>
    <property type="project" value="UniProtKB-KW"/>
</dbReference>
<dbReference type="GO" id="GO:0006508">
    <property type="term" value="P:proteolysis"/>
    <property type="evidence" value="ECO:0007669"/>
    <property type="project" value="UniProtKB-KW"/>
</dbReference>
<evidence type="ECO:0000256" key="4">
    <source>
        <dbReference type="ARBA" id="ARBA00022807"/>
    </source>
</evidence>
<keyword evidence="4" id="KW-0788">Thiol protease</keyword>
<sequence>MKKIASFLALKFVGLPYIWGGDDAVAGFDCSGLVIEILKSVGILPRKGDWTAETLFLRFRDKKVLVAKEGCLVFYANTKYKVNHVEYIWKRGLTIGASGGGSTTLTRKDAIKQNAYVKIRPMRKGYYAIVNPFK</sequence>
<dbReference type="Pfam" id="PF00877">
    <property type="entry name" value="NLPC_P60"/>
    <property type="match status" value="1"/>
</dbReference>
<dbReference type="AlphaFoldDB" id="X0XT51"/>
<reference evidence="6" key="1">
    <citation type="journal article" date="2014" name="Front. Microbiol.">
        <title>High frequency of phylogenetically diverse reductive dehalogenase-homologous genes in deep subseafloor sedimentary metagenomes.</title>
        <authorList>
            <person name="Kawai M."/>
            <person name="Futagami T."/>
            <person name="Toyoda A."/>
            <person name="Takaki Y."/>
            <person name="Nishi S."/>
            <person name="Hori S."/>
            <person name="Arai W."/>
            <person name="Tsubouchi T."/>
            <person name="Morono Y."/>
            <person name="Uchiyama I."/>
            <person name="Ito T."/>
            <person name="Fujiyama A."/>
            <person name="Inagaki F."/>
            <person name="Takami H."/>
        </authorList>
    </citation>
    <scope>NUCLEOTIDE SEQUENCE</scope>
    <source>
        <strain evidence="6">Expedition CK06-06</strain>
    </source>
</reference>
<keyword evidence="2" id="KW-0645">Protease</keyword>
<protein>
    <recommendedName>
        <fullName evidence="5">NlpC/P60 domain-containing protein</fullName>
    </recommendedName>
</protein>